<dbReference type="GO" id="GO:0003677">
    <property type="term" value="F:DNA binding"/>
    <property type="evidence" value="ECO:0007669"/>
    <property type="project" value="UniProtKB-KW"/>
</dbReference>
<evidence type="ECO:0000256" key="2">
    <source>
        <dbReference type="SAM" id="MobiDB-lite"/>
    </source>
</evidence>
<dbReference type="InParanoid" id="A0A803KER4"/>
<reference evidence="3" key="1">
    <citation type="journal article" date="2010" name="Science">
        <title>The genome of the Western clawed frog Xenopus tropicalis.</title>
        <authorList>
            <person name="Hellsten U."/>
            <person name="Harland R.M."/>
            <person name="Gilchrist M.J."/>
            <person name="Hendrix D."/>
            <person name="Jurka J."/>
            <person name="Kapitonov V."/>
            <person name="Ovcharenko I."/>
            <person name="Putnam N.H."/>
            <person name="Shu S."/>
            <person name="Taher L."/>
            <person name="Blitz I.L."/>
            <person name="Blumberg B."/>
            <person name="Dichmann D.S."/>
            <person name="Dubchak I."/>
            <person name="Amaya E."/>
            <person name="Detter J.C."/>
            <person name="Fletcher R."/>
            <person name="Gerhard D.S."/>
            <person name="Goodstein D."/>
            <person name="Graves T."/>
            <person name="Grigoriev I.V."/>
            <person name="Grimwood J."/>
            <person name="Kawashima T."/>
            <person name="Lindquist E."/>
            <person name="Lucas S.M."/>
            <person name="Mead P.E."/>
            <person name="Mitros T."/>
            <person name="Ogino H."/>
            <person name="Ohta Y."/>
            <person name="Poliakov A.V."/>
            <person name="Pollet N."/>
            <person name="Robert J."/>
            <person name="Salamov A."/>
            <person name="Sater A.K."/>
            <person name="Schmutz J."/>
            <person name="Terry A."/>
            <person name="Vize P.D."/>
            <person name="Warren W.C."/>
            <person name="Wells D."/>
            <person name="Wills A."/>
            <person name="Wilson R.K."/>
            <person name="Zimmerman L.B."/>
            <person name="Zorn A.M."/>
            <person name="Grainger R."/>
            <person name="Grammer T."/>
            <person name="Khokha M.K."/>
            <person name="Richardson P.M."/>
            <person name="Rokhsar D.S."/>
        </authorList>
    </citation>
    <scope>NUCLEOTIDE SEQUENCE [LARGE SCALE GENOMIC DNA]</scope>
    <source>
        <strain evidence="3">Nigerian</strain>
    </source>
</reference>
<dbReference type="GeneTree" id="ENSGT01140000282996"/>
<evidence type="ECO:0008006" key="4">
    <source>
        <dbReference type="Google" id="ProtNLM"/>
    </source>
</evidence>
<dbReference type="AlphaFoldDB" id="A0A803KER4"/>
<sequence length="376" mass="43266">MLHLTAWLLKPGCGNREDSPRKQLGLLLKARKPSTARSYYRTWRTFINWCESTDRDWKRPAIPEIIDFLSRGFSKGLSLNTLKSHSSALAALHQVRWADDSAVRQFFQGILRVRPPYRNPALPWDLTLVLSALQKPPFEPLHTCSLRWLSFKVTFLIAINKRREYPKLLPFPRKAHGSPCIRIRWSYEHPPGFLPKVISDYHINQEVILPSFCPKPTNEREKSPHTLDVVRAARLYLKRTASYRRSDSLLVSFSTARKGLPVSKRTVARWLVSAINKAYDQRHEQRPFSVRAHSTRAQSTSWPLHNLASTQLGLYTTWPLHNLASTQLGLYTTWPLLSRSAEQPLPRLPANEAQSSHFPDSQPMRRRAATSQTPSQ</sequence>
<feature type="region of interest" description="Disordered" evidence="2">
    <location>
        <begin position="347"/>
        <end position="376"/>
    </location>
</feature>
<organism evidence="3">
    <name type="scientific">Xenopus tropicalis</name>
    <name type="common">Western clawed frog</name>
    <name type="synonym">Silurana tropicalis</name>
    <dbReference type="NCBI Taxonomy" id="8364"/>
    <lineage>
        <taxon>Eukaryota</taxon>
        <taxon>Metazoa</taxon>
        <taxon>Chordata</taxon>
        <taxon>Craniata</taxon>
        <taxon>Vertebrata</taxon>
        <taxon>Euteleostomi</taxon>
        <taxon>Amphibia</taxon>
        <taxon>Batrachia</taxon>
        <taxon>Anura</taxon>
        <taxon>Pipoidea</taxon>
        <taxon>Pipidae</taxon>
        <taxon>Xenopodinae</taxon>
        <taxon>Xenopus</taxon>
        <taxon>Silurana</taxon>
    </lineage>
</organism>
<name>A0A803KER4_XENTR</name>
<protein>
    <recommendedName>
        <fullName evidence="4">Core-binding (CB) domain-containing protein</fullName>
    </recommendedName>
</protein>
<dbReference type="SUPFAM" id="SSF47823">
    <property type="entry name" value="lambda integrase-like, N-terminal domain"/>
    <property type="match status" value="1"/>
</dbReference>
<dbReference type="Ensembl" id="ENSXETT00000121864">
    <property type="protein sequence ID" value="ENSXETP00000118865"/>
    <property type="gene ID" value="ENSXETG00000043218"/>
</dbReference>
<evidence type="ECO:0000256" key="1">
    <source>
        <dbReference type="ARBA" id="ARBA00023125"/>
    </source>
</evidence>
<dbReference type="PANTHER" id="PTHR33066:SF2">
    <property type="entry name" value="FILAGGRIN-2-LIKE"/>
    <property type="match status" value="1"/>
</dbReference>
<reference evidence="3" key="2">
    <citation type="submission" date="2021-03" db="UniProtKB">
        <authorList>
            <consortium name="Ensembl"/>
        </authorList>
    </citation>
    <scope>IDENTIFICATION</scope>
</reference>
<keyword evidence="1" id="KW-0238">DNA-binding</keyword>
<dbReference type="InterPro" id="IPR010998">
    <property type="entry name" value="Integrase_recombinase_N"/>
</dbReference>
<evidence type="ECO:0000313" key="3">
    <source>
        <dbReference type="Ensembl" id="ENSXETP00000118865"/>
    </source>
</evidence>
<proteinExistence type="predicted"/>
<dbReference type="PANTHER" id="PTHR33066">
    <property type="entry name" value="INTEGRASE_SAM-LIKE_N DOMAIN-CONTAINING PROTEIN"/>
    <property type="match status" value="1"/>
</dbReference>
<accession>A0A803KER4</accession>
<dbReference type="Gene3D" id="1.10.150.130">
    <property type="match status" value="1"/>
</dbReference>